<dbReference type="SMART" id="SM00060">
    <property type="entry name" value="FN3"/>
    <property type="match status" value="3"/>
</dbReference>
<dbReference type="EMBL" id="JBHULX010000039">
    <property type="protein sequence ID" value="MFD2592801.1"/>
    <property type="molecule type" value="Genomic_DNA"/>
</dbReference>
<dbReference type="PANTHER" id="PTHR45867">
    <property type="entry name" value="PURPLE ACID PHOSPHATASE"/>
    <property type="match status" value="1"/>
</dbReference>
<dbReference type="SUPFAM" id="SSF49363">
    <property type="entry name" value="Purple acid phosphatase, N-terminal domain"/>
    <property type="match status" value="1"/>
</dbReference>
<dbReference type="InterPro" id="IPR026444">
    <property type="entry name" value="Secre_tail"/>
</dbReference>
<name>A0ABW5ND80_9FLAO</name>
<dbReference type="InterPro" id="IPR013783">
    <property type="entry name" value="Ig-like_fold"/>
</dbReference>
<accession>A0ABW5ND80</accession>
<evidence type="ECO:0000256" key="3">
    <source>
        <dbReference type="SAM" id="SignalP"/>
    </source>
</evidence>
<dbReference type="InterPro" id="IPR036116">
    <property type="entry name" value="FN3_sf"/>
</dbReference>
<dbReference type="InterPro" id="IPR008963">
    <property type="entry name" value="Purple_acid_Pase-like_N"/>
</dbReference>
<evidence type="ECO:0000313" key="5">
    <source>
        <dbReference type="EMBL" id="MFD2592801.1"/>
    </source>
</evidence>
<dbReference type="InterPro" id="IPR045474">
    <property type="entry name" value="GEVED"/>
</dbReference>
<evidence type="ECO:0000256" key="1">
    <source>
        <dbReference type="ARBA" id="ARBA00022729"/>
    </source>
</evidence>
<dbReference type="Pfam" id="PF00041">
    <property type="entry name" value="fn3"/>
    <property type="match status" value="2"/>
</dbReference>
<proteinExistence type="predicted"/>
<dbReference type="InterPro" id="IPR015914">
    <property type="entry name" value="PAPs_N"/>
</dbReference>
<dbReference type="Gene3D" id="3.60.21.10">
    <property type="match status" value="1"/>
</dbReference>
<comment type="caution">
    <text evidence="5">The sequence shown here is derived from an EMBL/GenBank/DDBJ whole genome shotgun (WGS) entry which is preliminary data.</text>
</comment>
<dbReference type="InterPro" id="IPR004843">
    <property type="entry name" value="Calcineurin-like_PHP"/>
</dbReference>
<dbReference type="Pfam" id="PF16656">
    <property type="entry name" value="Pur_ac_phosph_N"/>
    <property type="match status" value="1"/>
</dbReference>
<protein>
    <submittedName>
        <fullName evidence="5">Fibronectin type III domain-containing protein</fullName>
    </submittedName>
</protein>
<evidence type="ECO:0000313" key="6">
    <source>
        <dbReference type="Proteomes" id="UP001597459"/>
    </source>
</evidence>
<feature type="domain" description="Fibronectin type-III" evidence="4">
    <location>
        <begin position="663"/>
        <end position="748"/>
    </location>
</feature>
<dbReference type="CDD" id="cd00063">
    <property type="entry name" value="FN3"/>
    <property type="match status" value="2"/>
</dbReference>
<dbReference type="Pfam" id="PF20009">
    <property type="entry name" value="GEVED"/>
    <property type="match status" value="1"/>
</dbReference>
<dbReference type="Proteomes" id="UP001597459">
    <property type="component" value="Unassembled WGS sequence"/>
</dbReference>
<dbReference type="SUPFAM" id="SSF49265">
    <property type="entry name" value="Fibronectin type III"/>
    <property type="match status" value="2"/>
</dbReference>
<keyword evidence="6" id="KW-1185">Reference proteome</keyword>
<organism evidence="5 6">
    <name type="scientific">Aquimarina hainanensis</name>
    <dbReference type="NCBI Taxonomy" id="1578017"/>
    <lineage>
        <taxon>Bacteria</taxon>
        <taxon>Pseudomonadati</taxon>
        <taxon>Bacteroidota</taxon>
        <taxon>Flavobacteriia</taxon>
        <taxon>Flavobacteriales</taxon>
        <taxon>Flavobacteriaceae</taxon>
        <taxon>Aquimarina</taxon>
    </lineage>
</organism>
<dbReference type="InterPro" id="IPR003961">
    <property type="entry name" value="FN3_dom"/>
</dbReference>
<dbReference type="NCBIfam" id="TIGR04183">
    <property type="entry name" value="Por_Secre_tail"/>
    <property type="match status" value="1"/>
</dbReference>
<dbReference type="RefSeq" id="WP_378254923.1">
    <property type="nucleotide sequence ID" value="NZ_JBHSJV010000001.1"/>
</dbReference>
<dbReference type="Pfam" id="PF18962">
    <property type="entry name" value="Por_Secre_tail"/>
    <property type="match status" value="1"/>
</dbReference>
<dbReference type="SUPFAM" id="SSF56300">
    <property type="entry name" value="Metallo-dependent phosphatases"/>
    <property type="match status" value="1"/>
</dbReference>
<gene>
    <name evidence="5" type="ORF">ACFSTE_18330</name>
</gene>
<dbReference type="Gene3D" id="2.60.40.10">
    <property type="entry name" value="Immunoglobulins"/>
    <property type="match status" value="2"/>
</dbReference>
<keyword evidence="1 3" id="KW-0732">Signal</keyword>
<dbReference type="InterPro" id="IPR029052">
    <property type="entry name" value="Metallo-depent_PP-like"/>
</dbReference>
<reference evidence="6" key="1">
    <citation type="journal article" date="2019" name="Int. J. Syst. Evol. Microbiol.">
        <title>The Global Catalogue of Microorganisms (GCM) 10K type strain sequencing project: providing services to taxonomists for standard genome sequencing and annotation.</title>
        <authorList>
            <consortium name="The Broad Institute Genomics Platform"/>
            <consortium name="The Broad Institute Genome Sequencing Center for Infectious Disease"/>
            <person name="Wu L."/>
            <person name="Ma J."/>
        </authorList>
    </citation>
    <scope>NUCLEOTIDE SEQUENCE [LARGE SCALE GENOMIC DNA]</scope>
    <source>
        <strain evidence="6">KCTC 42423</strain>
    </source>
</reference>
<feature type="region of interest" description="Disordered" evidence="2">
    <location>
        <begin position="650"/>
        <end position="669"/>
    </location>
</feature>
<feature type="domain" description="Fibronectin type-III" evidence="4">
    <location>
        <begin position="420"/>
        <end position="505"/>
    </location>
</feature>
<dbReference type="Pfam" id="PF00149">
    <property type="entry name" value="Metallophos"/>
    <property type="match status" value="1"/>
</dbReference>
<feature type="chain" id="PRO_5047109356" evidence="3">
    <location>
        <begin position="19"/>
        <end position="907"/>
    </location>
</feature>
<sequence>MKKVVFILVVLLGLQTQASNDKYRLSLRGNPATSIVIGWNQISGSNPTVYYGTTDHGTNYANYPNSKTPDRTVSYKSMNNNFARLTGLQPNTAYYFVIRDSQGTSERFWFKTAPSDNSRLSFIAGGDSRNNRTPRKNANRLVAKLKPHAVLFGGDMTNRDSSREWVEWFDDWQLTIASDKRMFPIIATRGNHEGSNNSVYNLFDTPSSSVYYAITFGNNLIRAYTLNTQISISGSQTTWLKGDLNANPNVIWKMAQYHKPMRPHVAGKSEGNSQYSNWAKLFYDKNVKLVVECDSHTVKTTWPVRPTTASGNDEGFVRDDQKGTVYVGEGCWGAPLRTNNDNKSWTRSSARFNQFKWIFVDTEKIETRTIKVDNASSVSSVSNANVFQIPANLDIWNPSTGSVVTITKSTTGGDTQAPSTPRNLTVSSVTATSVSLSWSAATDNVGVTGYDIYKGSTKVATATGTSTTVSGLTANTSYQFKIKAKDAAGNTSGYSNTVNATTSDSGGSIYCAAKSNNTSDEHISNVKVGTVSKSSGAGTGYSDHTATVFTARKGASVSIEITASWAGRKYSEAYGVWIDYNQDGDFKDSGEKVWTKSATQTSPVSGTFTIPATAKTGKTRARVIMRYNTVPSDCGTFDYGEVEDYTLNISSNGSGGDTQAPSAPTGLTSTNVSSSSVSLNWNASTDNVGVTGYDVYNGNSKVSSVSGTSAIVGNLTASTAYQFKVKATDAAGNASGYSNTVSVTTSGSGGGNCSGIPQYVAGTAYSNGEIVQNSGDKYECKVSGWCSSSAAWAYSPGSGQYWSQAWTKIGACTAARTKSASVSLGKKGVSIYPNPFKNNFTVYISQKLDKAHITIYNLQGKLVYRNAQRVVANQLTIHTDQMRSGIYFLEIKDSNGLIRTTKKIHKK</sequence>
<feature type="signal peptide" evidence="3">
    <location>
        <begin position="1"/>
        <end position="18"/>
    </location>
</feature>
<evidence type="ECO:0000259" key="4">
    <source>
        <dbReference type="PROSITE" id="PS50853"/>
    </source>
</evidence>
<dbReference type="Gene3D" id="2.60.40.380">
    <property type="entry name" value="Purple acid phosphatase-like, N-terminal"/>
    <property type="match status" value="1"/>
</dbReference>
<dbReference type="PROSITE" id="PS50853">
    <property type="entry name" value="FN3"/>
    <property type="match status" value="2"/>
</dbReference>
<dbReference type="PANTHER" id="PTHR45867:SF3">
    <property type="entry name" value="ACID PHOSPHATASE TYPE 7"/>
    <property type="match status" value="1"/>
</dbReference>
<evidence type="ECO:0000256" key="2">
    <source>
        <dbReference type="SAM" id="MobiDB-lite"/>
    </source>
</evidence>
<dbReference type="PRINTS" id="PR00014">
    <property type="entry name" value="FNTYPEIII"/>
</dbReference>
<feature type="compositionally biased region" description="Polar residues" evidence="2">
    <location>
        <begin position="650"/>
        <end position="666"/>
    </location>
</feature>